<dbReference type="Proteomes" id="UP000321863">
    <property type="component" value="Unassembled WGS sequence"/>
</dbReference>
<keyword evidence="4" id="KW-1185">Reference proteome</keyword>
<dbReference type="SMART" id="SM00530">
    <property type="entry name" value="HTH_XRE"/>
    <property type="match status" value="1"/>
</dbReference>
<feature type="domain" description="HTH cro/C1-type" evidence="2">
    <location>
        <begin position="7"/>
        <end position="61"/>
    </location>
</feature>
<proteinExistence type="predicted"/>
<dbReference type="PANTHER" id="PTHR46558">
    <property type="entry name" value="TRACRIPTIONAL REGULATORY PROTEIN-RELATED-RELATED"/>
    <property type="match status" value="1"/>
</dbReference>
<sequence length="109" mass="12223">MSVGTNLKKLRSKTKYSQQDIADMLNVDRLTYVNWENETTEIKSGYIPKLADIFGVKIEDLFETSTSIVGVNNDYSTGGQHGIIINLSDKDLAEKLSGQIQELIKNLKK</sequence>
<name>A0A511YME2_9FLAO</name>
<accession>A0A511YME2</accession>
<keyword evidence="1" id="KW-0238">DNA-binding</keyword>
<reference evidence="3 4" key="1">
    <citation type="submission" date="2019-07" db="EMBL/GenBank/DDBJ databases">
        <title>Whole genome shotgun sequence of Chryseobacterium hagamense NBRC 105253.</title>
        <authorList>
            <person name="Hosoyama A."/>
            <person name="Uohara A."/>
            <person name="Ohji S."/>
            <person name="Ichikawa N."/>
        </authorList>
    </citation>
    <scope>NUCLEOTIDE SEQUENCE [LARGE SCALE GENOMIC DNA]</scope>
    <source>
        <strain evidence="3 4">NBRC 105253</strain>
    </source>
</reference>
<protein>
    <recommendedName>
        <fullName evidence="2">HTH cro/C1-type domain-containing protein</fullName>
    </recommendedName>
</protein>
<evidence type="ECO:0000256" key="1">
    <source>
        <dbReference type="ARBA" id="ARBA00023125"/>
    </source>
</evidence>
<dbReference type="AlphaFoldDB" id="A0A511YME2"/>
<organism evidence="3 4">
    <name type="scientific">Chryseobacterium hagamense</name>
    <dbReference type="NCBI Taxonomy" id="395935"/>
    <lineage>
        <taxon>Bacteria</taxon>
        <taxon>Pseudomonadati</taxon>
        <taxon>Bacteroidota</taxon>
        <taxon>Flavobacteriia</taxon>
        <taxon>Flavobacteriales</taxon>
        <taxon>Weeksellaceae</taxon>
        <taxon>Chryseobacterium group</taxon>
        <taxon>Chryseobacterium</taxon>
    </lineage>
</organism>
<dbReference type="Pfam" id="PF12844">
    <property type="entry name" value="HTH_19"/>
    <property type="match status" value="1"/>
</dbReference>
<comment type="caution">
    <text evidence="3">The sequence shown here is derived from an EMBL/GenBank/DDBJ whole genome shotgun (WGS) entry which is preliminary data.</text>
</comment>
<dbReference type="Gene3D" id="1.10.260.40">
    <property type="entry name" value="lambda repressor-like DNA-binding domains"/>
    <property type="match status" value="1"/>
</dbReference>
<dbReference type="RefSeq" id="WP_146941290.1">
    <property type="nucleotide sequence ID" value="NZ_BJYJ01000009.1"/>
</dbReference>
<dbReference type="InterPro" id="IPR001387">
    <property type="entry name" value="Cro/C1-type_HTH"/>
</dbReference>
<gene>
    <name evidence="3" type="ORF">CHA01nite_21120</name>
</gene>
<dbReference type="InterPro" id="IPR010982">
    <property type="entry name" value="Lambda_DNA-bd_dom_sf"/>
</dbReference>
<dbReference type="EMBL" id="BJYJ01000009">
    <property type="protein sequence ID" value="GEN76372.1"/>
    <property type="molecule type" value="Genomic_DNA"/>
</dbReference>
<evidence type="ECO:0000313" key="4">
    <source>
        <dbReference type="Proteomes" id="UP000321863"/>
    </source>
</evidence>
<evidence type="ECO:0000313" key="3">
    <source>
        <dbReference type="EMBL" id="GEN76372.1"/>
    </source>
</evidence>
<dbReference type="OrthoDB" id="9812495at2"/>
<dbReference type="PANTHER" id="PTHR46558:SF4">
    <property type="entry name" value="DNA-BIDING PHAGE PROTEIN"/>
    <property type="match status" value="1"/>
</dbReference>
<dbReference type="PROSITE" id="PS50943">
    <property type="entry name" value="HTH_CROC1"/>
    <property type="match status" value="1"/>
</dbReference>
<dbReference type="CDD" id="cd00093">
    <property type="entry name" value="HTH_XRE"/>
    <property type="match status" value="1"/>
</dbReference>
<evidence type="ECO:0000259" key="2">
    <source>
        <dbReference type="PROSITE" id="PS50943"/>
    </source>
</evidence>
<dbReference type="SUPFAM" id="SSF47413">
    <property type="entry name" value="lambda repressor-like DNA-binding domains"/>
    <property type="match status" value="1"/>
</dbReference>
<dbReference type="GO" id="GO:0003677">
    <property type="term" value="F:DNA binding"/>
    <property type="evidence" value="ECO:0007669"/>
    <property type="project" value="UniProtKB-KW"/>
</dbReference>